<dbReference type="PROSITE" id="PS51257">
    <property type="entry name" value="PROKAR_LIPOPROTEIN"/>
    <property type="match status" value="1"/>
</dbReference>
<feature type="chain" id="PRO_5043364928" evidence="1">
    <location>
        <begin position="34"/>
        <end position="195"/>
    </location>
</feature>
<dbReference type="EMBL" id="JAZHOG010000015">
    <property type="protein sequence ID" value="MEJ8569544.1"/>
    <property type="molecule type" value="Genomic_DNA"/>
</dbReference>
<dbReference type="AlphaFoldDB" id="A0AAW9RJF0"/>
<reference evidence="2 3" key="1">
    <citation type="submission" date="2024-02" db="EMBL/GenBank/DDBJ databases">
        <title>A novel Wenzhouxiangellaceae bacterium, isolated from coastal sediments.</title>
        <authorList>
            <person name="Du Z.-J."/>
            <person name="Ye Y.-Q."/>
            <person name="Zhang X.-Y."/>
        </authorList>
    </citation>
    <scope>NUCLEOTIDE SEQUENCE [LARGE SCALE GENOMIC DNA]</scope>
    <source>
        <strain evidence="2 3">CH-27</strain>
    </source>
</reference>
<dbReference type="RefSeq" id="WP_354696867.1">
    <property type="nucleotide sequence ID" value="NZ_JAZHOG010000015.1"/>
</dbReference>
<protein>
    <submittedName>
        <fullName evidence="2">DUF4390 domain-containing protein</fullName>
    </submittedName>
</protein>
<name>A0AAW9RJF0_9GAMM</name>
<evidence type="ECO:0000313" key="3">
    <source>
        <dbReference type="Proteomes" id="UP001359886"/>
    </source>
</evidence>
<feature type="signal peptide" evidence="1">
    <location>
        <begin position="1"/>
        <end position="33"/>
    </location>
</feature>
<keyword evidence="1" id="KW-0732">Signal</keyword>
<accession>A0AAW9RJF0</accession>
<evidence type="ECO:0000313" key="2">
    <source>
        <dbReference type="EMBL" id="MEJ8569544.1"/>
    </source>
</evidence>
<dbReference type="Proteomes" id="UP001359886">
    <property type="component" value="Unassembled WGS sequence"/>
</dbReference>
<dbReference type="Pfam" id="PF14334">
    <property type="entry name" value="DUF4390"/>
    <property type="match status" value="1"/>
</dbReference>
<keyword evidence="3" id="KW-1185">Reference proteome</keyword>
<dbReference type="InterPro" id="IPR025500">
    <property type="entry name" value="DUF4390"/>
</dbReference>
<sequence>MRRVWMRRRGREAARILACLATAWLMAACASEAQDFGVTIESLETSRQAGHVQLVVHQDIRLSTEARAALEHGVPLVIQVEARLRRSRGGNDVMTIERHFEIRYLPLSDHYQVMEGDGQQQGTYPRLRHALADLREVTLPLPGTLAGTGPWEAGARSRLLASRLPRPMRLPAWFSARWRHDSGWRVEAVRWPEPT</sequence>
<organism evidence="2 3">
    <name type="scientific">Elongatibacter sediminis</name>
    <dbReference type="NCBI Taxonomy" id="3119006"/>
    <lineage>
        <taxon>Bacteria</taxon>
        <taxon>Pseudomonadati</taxon>
        <taxon>Pseudomonadota</taxon>
        <taxon>Gammaproteobacteria</taxon>
        <taxon>Chromatiales</taxon>
        <taxon>Wenzhouxiangellaceae</taxon>
        <taxon>Elongatibacter</taxon>
    </lineage>
</organism>
<proteinExistence type="predicted"/>
<evidence type="ECO:0000256" key="1">
    <source>
        <dbReference type="SAM" id="SignalP"/>
    </source>
</evidence>
<comment type="caution">
    <text evidence="2">The sequence shown here is derived from an EMBL/GenBank/DDBJ whole genome shotgun (WGS) entry which is preliminary data.</text>
</comment>
<gene>
    <name evidence="2" type="ORF">V3330_18095</name>
</gene>